<name>A0A1X0QHI9_9MICR</name>
<sequence>MKKVSWQQIKSESFNLVSVVEESIEINPKDIPSSFSNLTNIIVELRSLKEALLFKKAKQLKKVSITDSDKQIELFDKLNEKIRKVKIEPLGDAKNVLEKNKEILELKTIQKIFRYAIEIENDPEKVLSLLLESEMREDWEFLCNLIYVYLKFGKNDNKTIFLNYSKKVEDKLVNLFKESYENEKYSQCKSAFKALEVLEKEKVLFETFLYFYSPFNKPVNVIGYHTNKIYLDKTINPENNSFHSFFKEVSEVTNKIGSLGTFIFGTSGDFLNFAVGKMYNVYIARALELYLELKIQTYFLLHLKMLLQHFLLLMKK</sequence>
<dbReference type="EMBL" id="LTAI01000260">
    <property type="protein sequence ID" value="ORD99223.1"/>
    <property type="molecule type" value="Genomic_DNA"/>
</dbReference>
<dbReference type="VEuPathDB" id="MicrosporidiaDB:A0H76_1203"/>
<reference evidence="1 2" key="1">
    <citation type="journal article" date="2017" name="Environ. Microbiol.">
        <title>Decay of the glycolytic pathway and adaptation to intranuclear parasitism within Enterocytozoonidae microsporidia.</title>
        <authorList>
            <person name="Wiredu Boakye D."/>
            <person name="Jaroenlak P."/>
            <person name="Prachumwat A."/>
            <person name="Williams T.A."/>
            <person name="Bateman K.S."/>
            <person name="Itsathitphaisarn O."/>
            <person name="Sritunyalucksana K."/>
            <person name="Paszkiewicz K.H."/>
            <person name="Moore K.A."/>
            <person name="Stentiford G.D."/>
            <person name="Williams B.A."/>
        </authorList>
    </citation>
    <scope>NUCLEOTIDE SEQUENCE [LARGE SCALE GENOMIC DNA]</scope>
    <source>
        <strain evidence="2">canceri</strain>
    </source>
</reference>
<evidence type="ECO:0000313" key="1">
    <source>
        <dbReference type="EMBL" id="ORD99223.1"/>
    </source>
</evidence>
<dbReference type="VEuPathDB" id="MicrosporidiaDB:HERIO_1191"/>
<dbReference type="Proteomes" id="UP000192501">
    <property type="component" value="Unassembled WGS sequence"/>
</dbReference>
<accession>A0A1X0QHI9</accession>
<organism evidence="1 2">
    <name type="scientific">Hepatospora eriocheir</name>
    <dbReference type="NCBI Taxonomy" id="1081669"/>
    <lineage>
        <taxon>Eukaryota</taxon>
        <taxon>Fungi</taxon>
        <taxon>Fungi incertae sedis</taxon>
        <taxon>Microsporidia</taxon>
        <taxon>Hepatosporidae</taxon>
        <taxon>Hepatospora</taxon>
    </lineage>
</organism>
<evidence type="ECO:0000313" key="2">
    <source>
        <dbReference type="Proteomes" id="UP000192501"/>
    </source>
</evidence>
<comment type="caution">
    <text evidence="1">The sequence shown here is derived from an EMBL/GenBank/DDBJ whole genome shotgun (WGS) entry which is preliminary data.</text>
</comment>
<proteinExistence type="predicted"/>
<protein>
    <submittedName>
        <fullName evidence="1">Uncharacterized protein</fullName>
    </submittedName>
</protein>
<gene>
    <name evidence="1" type="ORF">A0H76_1203</name>
</gene>
<dbReference type="AlphaFoldDB" id="A0A1X0QHI9"/>